<sequence>MDDQLQVHIPSFVYSSVPTLVPGGGAEVVPIADQDWFVNTGFTPSIPHEYHFRYSAPQDEQQQQQYSSNAAPFDYSSLSSNPQPVHSPPPDKQAPDLSVFAANRLPLAPSTFGLPVYSTSGFDLLSILARVANRPDPRIVLGPVDFTCSFVVVDVRRYDYPIVYCSPTFCALTGYKEEEIIGRNCRFLQAPGGDVKPGSVRQHTSQDAVSHMRKSLMADKECQTTILNYKKNGDAFYNLVTIIPVPGGLTGEDNEIVYQVGFQVSLNEQPNAILEKHRDGSYVVNYASQGRQRDRIIQHQSLLNGRDRKSNQIPPIVMSKELKRLLGSASFLRSFPIPTPGPTPSTNAASADDAVVAGGNNHLLHLFLLEANPDFYHVVSLKGSFLYVAPSVRRVLGYESEEMMGKSIADYAHHDDVVPLMRELKESSATGVTSVAAAASSSVPLKTEDAASSSPAVNASASYQPGPRPVDLLYRAKTKMGRYVWVQCRGRLHVEPGKGRKAIILVGRAREMMNLKWEDVNRAGGVAKALRVRRQQQQQQPAPVSRTGKEKSTETPEVLPIWVDVERQVWGMLGGTDQENATFLSVGRGMQDVLGWTSEDLLGSSVLDIVTDEGTRNVIAGFVLAMRTYQRRHRLVRRPGGGLDASRWKKVRCRLRRKDGGLADVWFVLYRADPDASGEEDVPVDLSREAGVAISPAPLVYQIRLVDAETELGGSSSGVLSFNDGSSPVSGSTTVASSSSLGNALSLPSSSSTTSSPQQSSSSSSAAVWPPSVDLFEELAIEKGSSWQYEREQLRIANVKMMEEIAAYEDVEMDTEERLEDIPREEQMQVVDGGPPPRQTFSPLPFQYGASDGYEPASLGVPFRPQSRRRPLYSTQQLLPLPPPRSPPVVLPLPMPSSQHHPDSLPLSLSHPPYLHAPQPQLSLQNVPQGLQVGALSSTNSKGSQYQHRVIFPRQSLPDPEQFERDWNTLASQSLPLPSSGPPQPLATVYHPQNYPVHGNGQLKRPWNAMDP</sequence>
<evidence type="ECO:0000256" key="4">
    <source>
        <dbReference type="SAM" id="MobiDB-lite"/>
    </source>
</evidence>
<accession>A0A409Y945</accession>
<dbReference type="InterPro" id="IPR000014">
    <property type="entry name" value="PAS"/>
</dbReference>
<feature type="domain" description="PAS" evidence="5">
    <location>
        <begin position="150"/>
        <end position="184"/>
    </location>
</feature>
<dbReference type="PANTHER" id="PTHR47429:SF7">
    <property type="entry name" value="GATA-FACTOR"/>
    <property type="match status" value="1"/>
</dbReference>
<organism evidence="6 7">
    <name type="scientific">Gymnopilus dilepis</name>
    <dbReference type="NCBI Taxonomy" id="231916"/>
    <lineage>
        <taxon>Eukaryota</taxon>
        <taxon>Fungi</taxon>
        <taxon>Dikarya</taxon>
        <taxon>Basidiomycota</taxon>
        <taxon>Agaricomycotina</taxon>
        <taxon>Agaricomycetes</taxon>
        <taxon>Agaricomycetidae</taxon>
        <taxon>Agaricales</taxon>
        <taxon>Agaricineae</taxon>
        <taxon>Hymenogastraceae</taxon>
        <taxon>Gymnopilus</taxon>
    </lineage>
</organism>
<dbReference type="NCBIfam" id="TIGR00229">
    <property type="entry name" value="sensory_box"/>
    <property type="match status" value="1"/>
</dbReference>
<evidence type="ECO:0000259" key="5">
    <source>
        <dbReference type="PROSITE" id="PS50112"/>
    </source>
</evidence>
<feature type="region of interest" description="Disordered" evidence="4">
    <location>
        <begin position="57"/>
        <end position="93"/>
    </location>
</feature>
<keyword evidence="2" id="KW-0288">FMN</keyword>
<evidence type="ECO:0000256" key="2">
    <source>
        <dbReference type="ARBA" id="ARBA00022643"/>
    </source>
</evidence>
<dbReference type="InterPro" id="IPR035965">
    <property type="entry name" value="PAS-like_dom_sf"/>
</dbReference>
<proteinExistence type="predicted"/>
<feature type="region of interest" description="Disordered" evidence="4">
    <location>
        <begin position="725"/>
        <end position="768"/>
    </location>
</feature>
<feature type="region of interest" description="Disordered" evidence="4">
    <location>
        <begin position="532"/>
        <end position="553"/>
    </location>
</feature>
<dbReference type="PROSITE" id="PS50112">
    <property type="entry name" value="PAS"/>
    <property type="match status" value="2"/>
</dbReference>
<gene>
    <name evidence="6" type="ORF">CVT26_009199</name>
</gene>
<dbReference type="GO" id="GO:0005634">
    <property type="term" value="C:nucleus"/>
    <property type="evidence" value="ECO:0007669"/>
    <property type="project" value="TreeGrafter"/>
</dbReference>
<keyword evidence="1" id="KW-0285">Flavoprotein</keyword>
<feature type="compositionally biased region" description="Polar residues" evidence="4">
    <location>
        <begin position="66"/>
        <end position="84"/>
    </location>
</feature>
<dbReference type="Pfam" id="PF13426">
    <property type="entry name" value="PAS_9"/>
    <property type="match status" value="1"/>
</dbReference>
<feature type="compositionally biased region" description="Low complexity" evidence="4">
    <location>
        <begin position="725"/>
        <end position="767"/>
    </location>
</feature>
<feature type="region of interest" description="Disordered" evidence="4">
    <location>
        <begin position="969"/>
        <end position="1012"/>
    </location>
</feature>
<keyword evidence="3" id="KW-0157">Chromophore</keyword>
<dbReference type="STRING" id="231916.A0A409Y945"/>
<dbReference type="PANTHER" id="PTHR47429">
    <property type="entry name" value="PROTEIN TWIN LOV 1"/>
    <property type="match status" value="1"/>
</dbReference>
<feature type="region of interest" description="Disordered" evidence="4">
    <location>
        <begin position="875"/>
        <end position="905"/>
    </location>
</feature>
<evidence type="ECO:0000313" key="6">
    <source>
        <dbReference type="EMBL" id="PPQ99665.1"/>
    </source>
</evidence>
<evidence type="ECO:0000256" key="3">
    <source>
        <dbReference type="ARBA" id="ARBA00022991"/>
    </source>
</evidence>
<dbReference type="SUPFAM" id="SSF55785">
    <property type="entry name" value="PYP-like sensor domain (PAS domain)"/>
    <property type="match status" value="2"/>
</dbReference>
<reference evidence="6 7" key="1">
    <citation type="journal article" date="2018" name="Evol. Lett.">
        <title>Horizontal gene cluster transfer increased hallucinogenic mushroom diversity.</title>
        <authorList>
            <person name="Reynolds H.T."/>
            <person name="Vijayakumar V."/>
            <person name="Gluck-Thaler E."/>
            <person name="Korotkin H.B."/>
            <person name="Matheny P.B."/>
            <person name="Slot J.C."/>
        </authorList>
    </citation>
    <scope>NUCLEOTIDE SEQUENCE [LARGE SCALE GENOMIC DNA]</scope>
    <source>
        <strain evidence="6 7">SRW20</strain>
    </source>
</reference>
<dbReference type="EMBL" id="NHYE01001050">
    <property type="protein sequence ID" value="PPQ99665.1"/>
    <property type="molecule type" value="Genomic_DNA"/>
</dbReference>
<name>A0A409Y945_9AGAR</name>
<dbReference type="Pfam" id="PF00989">
    <property type="entry name" value="PAS"/>
    <property type="match status" value="1"/>
</dbReference>
<dbReference type="Gene3D" id="3.30.450.20">
    <property type="entry name" value="PAS domain"/>
    <property type="match status" value="2"/>
</dbReference>
<protein>
    <recommendedName>
        <fullName evidence="5">PAS domain-containing protein</fullName>
    </recommendedName>
</protein>
<dbReference type="InParanoid" id="A0A409Y945"/>
<evidence type="ECO:0000313" key="7">
    <source>
        <dbReference type="Proteomes" id="UP000284706"/>
    </source>
</evidence>
<comment type="caution">
    <text evidence="6">The sequence shown here is derived from an EMBL/GenBank/DDBJ whole genome shotgun (WGS) entry which is preliminary data.</text>
</comment>
<dbReference type="SMART" id="SM00091">
    <property type="entry name" value="PAS"/>
    <property type="match status" value="3"/>
</dbReference>
<dbReference type="CDD" id="cd00130">
    <property type="entry name" value="PAS"/>
    <property type="match status" value="2"/>
</dbReference>
<dbReference type="InterPro" id="IPR013767">
    <property type="entry name" value="PAS_fold"/>
</dbReference>
<feature type="compositionally biased region" description="Low complexity" evidence="4">
    <location>
        <begin position="896"/>
        <end position="905"/>
    </location>
</feature>
<evidence type="ECO:0000256" key="1">
    <source>
        <dbReference type="ARBA" id="ARBA00022630"/>
    </source>
</evidence>
<feature type="domain" description="PAS" evidence="5">
    <location>
        <begin position="368"/>
        <end position="431"/>
    </location>
</feature>
<feature type="compositionally biased region" description="Pro residues" evidence="4">
    <location>
        <begin position="880"/>
        <end position="895"/>
    </location>
</feature>
<dbReference type="Proteomes" id="UP000284706">
    <property type="component" value="Unassembled WGS sequence"/>
</dbReference>
<keyword evidence="7" id="KW-1185">Reference proteome</keyword>
<dbReference type="OrthoDB" id="447251at2759"/>
<dbReference type="GO" id="GO:0006355">
    <property type="term" value="P:regulation of DNA-templated transcription"/>
    <property type="evidence" value="ECO:0007669"/>
    <property type="project" value="InterPro"/>
</dbReference>
<dbReference type="AlphaFoldDB" id="A0A409Y945"/>